<dbReference type="InterPro" id="IPR011049">
    <property type="entry name" value="Serralysin-like_metalloprot_C"/>
</dbReference>
<organism evidence="4 5">
    <name type="scientific">Gemmobacter fulvus</name>
    <dbReference type="NCBI Taxonomy" id="2840474"/>
    <lineage>
        <taxon>Bacteria</taxon>
        <taxon>Pseudomonadati</taxon>
        <taxon>Pseudomonadota</taxon>
        <taxon>Alphaproteobacteria</taxon>
        <taxon>Rhodobacterales</taxon>
        <taxon>Paracoccaceae</taxon>
        <taxon>Gemmobacter</taxon>
    </lineage>
</organism>
<protein>
    <recommendedName>
        <fullName evidence="6">Calcium-binding protein</fullName>
    </recommendedName>
</protein>
<dbReference type="SUPFAM" id="SSF51120">
    <property type="entry name" value="beta-Roll"/>
    <property type="match status" value="1"/>
</dbReference>
<evidence type="ECO:0008006" key="6">
    <source>
        <dbReference type="Google" id="ProtNLM"/>
    </source>
</evidence>
<dbReference type="EMBL" id="CP076361">
    <property type="protein sequence ID" value="QWK89532.1"/>
    <property type="molecule type" value="Genomic_DNA"/>
</dbReference>
<keyword evidence="5" id="KW-1185">Reference proteome</keyword>
<dbReference type="PANTHER" id="PTHR38340">
    <property type="entry name" value="S-LAYER PROTEIN"/>
    <property type="match status" value="1"/>
</dbReference>
<dbReference type="Proteomes" id="UP000679352">
    <property type="component" value="Chromosome"/>
</dbReference>
<evidence type="ECO:0000256" key="2">
    <source>
        <dbReference type="ARBA" id="ARBA00022525"/>
    </source>
</evidence>
<sequence length="472" mass="49825">MVRRFGTDEAQSLFGSGRADLIHGLGGFDYLQGNGGNDTLAGGGTVYGNTGNDLYSGVRFLWDYLPTAIFKLYTLDLGAGNDRFVINDQDGRFGDGNYVGLGDLTLGAGADRAIIASCYGTTLALGTGADTAYVLSDAGARVQLADGFLQTADGSADVVHFDGHGDALALYGFGREDRLILYDTGLSLAQIRQRTTFLDPVSRTDLRITLPNETVITISKAFSGHLTPDMLGLTERRLVVGEEIVLGAARGTQNAVFAGGADDVLTAAGRALFLGGGDDIGRGGRRADSLYGETGEDTLRGQGGNDSLWGESGDDVLSAGAGADLIDTGSGADMAFGAAGADTFVIRFSGDTLSGGAGDDRFVFSDYLGSETARISGGQGRDIYVVDSDTRNVVVTDFRPGTDRIDISLWFTGTPKGPEAEARFRAYFSEGQLVTQDDFYPATGLYVSMFSMTWVFEGLKPGDLDRQDFILF</sequence>
<reference evidence="4" key="1">
    <citation type="submission" date="2021-06" db="EMBL/GenBank/DDBJ databases">
        <title>Direct submission.</title>
        <authorList>
            <person name="Lee C.-S."/>
            <person name="Jin L."/>
        </authorList>
    </citation>
    <scope>NUCLEOTIDE SEQUENCE</scope>
    <source>
        <strain evidence="4">Con5</strain>
    </source>
</reference>
<accession>A0A975P547</accession>
<keyword evidence="2" id="KW-0964">Secreted</keyword>
<dbReference type="InterPro" id="IPR050557">
    <property type="entry name" value="RTX_toxin/Mannuronan_C5-epim"/>
</dbReference>
<dbReference type="RefSeq" id="WP_215504705.1">
    <property type="nucleotide sequence ID" value="NZ_CP076361.1"/>
</dbReference>
<dbReference type="GO" id="GO:0005576">
    <property type="term" value="C:extracellular region"/>
    <property type="evidence" value="ECO:0007669"/>
    <property type="project" value="UniProtKB-SubCell"/>
</dbReference>
<evidence type="ECO:0000313" key="5">
    <source>
        <dbReference type="Proteomes" id="UP000679352"/>
    </source>
</evidence>
<evidence type="ECO:0000313" key="4">
    <source>
        <dbReference type="EMBL" id="QWK89532.1"/>
    </source>
</evidence>
<dbReference type="KEGG" id="gfu:KM031_11840"/>
<dbReference type="Gene3D" id="2.150.10.10">
    <property type="entry name" value="Serralysin-like metalloprotease, C-terminal"/>
    <property type="match status" value="1"/>
</dbReference>
<gene>
    <name evidence="4" type="ORF">KM031_11840</name>
</gene>
<dbReference type="GO" id="GO:0005509">
    <property type="term" value="F:calcium ion binding"/>
    <property type="evidence" value="ECO:0007669"/>
    <property type="project" value="InterPro"/>
</dbReference>
<dbReference type="Pfam" id="PF00353">
    <property type="entry name" value="HemolysinCabind"/>
    <property type="match status" value="4"/>
</dbReference>
<comment type="subcellular location">
    <subcellularLocation>
        <location evidence="1">Secreted</location>
    </subcellularLocation>
</comment>
<evidence type="ECO:0000256" key="1">
    <source>
        <dbReference type="ARBA" id="ARBA00004613"/>
    </source>
</evidence>
<dbReference type="InterPro" id="IPR001343">
    <property type="entry name" value="Hemolysn_Ca-bd"/>
</dbReference>
<dbReference type="AlphaFoldDB" id="A0A975P547"/>
<dbReference type="PRINTS" id="PR00313">
    <property type="entry name" value="CABNDNGRPT"/>
</dbReference>
<feature type="region of interest" description="Disordered" evidence="3">
    <location>
        <begin position="286"/>
        <end position="306"/>
    </location>
</feature>
<name>A0A975P547_9RHOB</name>
<dbReference type="PANTHER" id="PTHR38340:SF1">
    <property type="entry name" value="S-LAYER PROTEIN"/>
    <property type="match status" value="1"/>
</dbReference>
<evidence type="ECO:0000256" key="3">
    <source>
        <dbReference type="SAM" id="MobiDB-lite"/>
    </source>
</evidence>
<proteinExistence type="predicted"/>